<dbReference type="VEuPathDB" id="FungiDB:ASPGLDRAFT_42952"/>
<name>A0A1L9VVE7_ASPGL</name>
<evidence type="ECO:0000313" key="2">
    <source>
        <dbReference type="EMBL" id="OJJ87888.1"/>
    </source>
</evidence>
<dbReference type="SUPFAM" id="SSF51735">
    <property type="entry name" value="NAD(P)-binding Rossmann-fold domains"/>
    <property type="match status" value="1"/>
</dbReference>
<dbReference type="CDD" id="cd08948">
    <property type="entry name" value="5beta-POR_like_SDR_a"/>
    <property type="match status" value="1"/>
</dbReference>
<sequence length="394" mass="44910">MSNSICAPPSSRVAFVTGVNGISGHAIVEHLIRTPKSEWSRIFITSRKLPSNYWVDPRVTFIGIDFLDSQEVIVEKMNAACKDVTHAYFTSYVHNSDLSKLPEKNNPLFRNFLEAIDVTCPKLQRVCLQTGGKHYGVQFQNFNTPCHEDSPRYDGPGSETIFYYQQEDNLFEIQKRRNTWHYNIIRPFGIIGFAPQFSGINEALPIAQYFLICRELGQSPKWPGNINGYHRVDDQCYAPSIADLTVWATTQDHCKDEAFNHSNGDAIVWRFLWTMFAQYYHVPMDGSEAPSDDGKPQMELVEWAQDKRVVWEGIVGKYGGNSESFQMHGFAMMNWLFCPRTPGAPFMSTAVKARRLGWDRIDDTYEAWLSTFRSYENAGVLPSPDSVPKTGHSN</sequence>
<reference evidence="3" key="1">
    <citation type="journal article" date="2017" name="Genome Biol.">
        <title>Comparative genomics reveals high biological diversity and specific adaptations in the industrially and medically important fungal genus Aspergillus.</title>
        <authorList>
            <person name="de Vries R.P."/>
            <person name="Riley R."/>
            <person name="Wiebenga A."/>
            <person name="Aguilar-Osorio G."/>
            <person name="Amillis S."/>
            <person name="Uchima C.A."/>
            <person name="Anderluh G."/>
            <person name="Asadollahi M."/>
            <person name="Askin M."/>
            <person name="Barry K."/>
            <person name="Battaglia E."/>
            <person name="Bayram O."/>
            <person name="Benocci T."/>
            <person name="Braus-Stromeyer S.A."/>
            <person name="Caldana C."/>
            <person name="Canovas D."/>
            <person name="Cerqueira G.C."/>
            <person name="Chen F."/>
            <person name="Chen W."/>
            <person name="Choi C."/>
            <person name="Clum A."/>
            <person name="Dos Santos R.A."/>
            <person name="Damasio A.R."/>
            <person name="Diallinas G."/>
            <person name="Emri T."/>
            <person name="Fekete E."/>
            <person name="Flipphi M."/>
            <person name="Freyberg S."/>
            <person name="Gallo A."/>
            <person name="Gournas C."/>
            <person name="Habgood R."/>
            <person name="Hainaut M."/>
            <person name="Harispe M.L."/>
            <person name="Henrissat B."/>
            <person name="Hilden K.S."/>
            <person name="Hope R."/>
            <person name="Hossain A."/>
            <person name="Karabika E."/>
            <person name="Karaffa L."/>
            <person name="Karanyi Z."/>
            <person name="Krasevec N."/>
            <person name="Kuo A."/>
            <person name="Kusch H."/>
            <person name="LaButti K."/>
            <person name="Lagendijk E.L."/>
            <person name="Lapidus A."/>
            <person name="Levasseur A."/>
            <person name="Lindquist E."/>
            <person name="Lipzen A."/>
            <person name="Logrieco A.F."/>
            <person name="MacCabe A."/>
            <person name="Maekelae M.R."/>
            <person name="Malavazi I."/>
            <person name="Melin P."/>
            <person name="Meyer V."/>
            <person name="Mielnichuk N."/>
            <person name="Miskei M."/>
            <person name="Molnar A.P."/>
            <person name="Mule G."/>
            <person name="Ngan C.Y."/>
            <person name="Orejas M."/>
            <person name="Orosz E."/>
            <person name="Ouedraogo J.P."/>
            <person name="Overkamp K.M."/>
            <person name="Park H.-S."/>
            <person name="Perrone G."/>
            <person name="Piumi F."/>
            <person name="Punt P.J."/>
            <person name="Ram A.F."/>
            <person name="Ramon A."/>
            <person name="Rauscher S."/>
            <person name="Record E."/>
            <person name="Riano-Pachon D.M."/>
            <person name="Robert V."/>
            <person name="Roehrig J."/>
            <person name="Ruller R."/>
            <person name="Salamov A."/>
            <person name="Salih N.S."/>
            <person name="Samson R.A."/>
            <person name="Sandor E."/>
            <person name="Sanguinetti M."/>
            <person name="Schuetze T."/>
            <person name="Sepcic K."/>
            <person name="Shelest E."/>
            <person name="Sherlock G."/>
            <person name="Sophianopoulou V."/>
            <person name="Squina F.M."/>
            <person name="Sun H."/>
            <person name="Susca A."/>
            <person name="Todd R.B."/>
            <person name="Tsang A."/>
            <person name="Unkles S.E."/>
            <person name="van de Wiele N."/>
            <person name="van Rossen-Uffink D."/>
            <person name="Oliveira J.V."/>
            <person name="Vesth T.C."/>
            <person name="Visser J."/>
            <person name="Yu J.-H."/>
            <person name="Zhou M."/>
            <person name="Andersen M.R."/>
            <person name="Archer D.B."/>
            <person name="Baker S.E."/>
            <person name="Benoit I."/>
            <person name="Brakhage A.A."/>
            <person name="Braus G.H."/>
            <person name="Fischer R."/>
            <person name="Frisvad J.C."/>
            <person name="Goldman G.H."/>
            <person name="Houbraken J."/>
            <person name="Oakley B."/>
            <person name="Pocsi I."/>
            <person name="Scazzocchio C."/>
            <person name="Seiboth B."/>
            <person name="vanKuyk P.A."/>
            <person name="Wortman J."/>
            <person name="Dyer P.S."/>
            <person name="Grigoriev I.V."/>
        </authorList>
    </citation>
    <scope>NUCLEOTIDE SEQUENCE [LARGE SCALE GENOMIC DNA]</scope>
    <source>
        <strain evidence="3">CBS 516.65</strain>
    </source>
</reference>
<dbReference type="Gene3D" id="3.40.50.720">
    <property type="entry name" value="NAD(P)-binding Rossmann-like Domain"/>
    <property type="match status" value="1"/>
</dbReference>
<evidence type="ECO:0000313" key="3">
    <source>
        <dbReference type="Proteomes" id="UP000184300"/>
    </source>
</evidence>
<protein>
    <recommendedName>
        <fullName evidence="1">PRISE-like Rossmann-fold domain-containing protein</fullName>
    </recommendedName>
</protein>
<feature type="domain" description="PRISE-like Rossmann-fold" evidence="1">
    <location>
        <begin position="14"/>
        <end position="328"/>
    </location>
</feature>
<evidence type="ECO:0000259" key="1">
    <source>
        <dbReference type="Pfam" id="PF22917"/>
    </source>
</evidence>
<dbReference type="GeneID" id="34461969"/>
<dbReference type="PANTHER" id="PTHR32487:SF0">
    <property type="entry name" value="3-OXO-DELTA(4,5)-STEROID 5-BETA-REDUCTASE"/>
    <property type="match status" value="1"/>
</dbReference>
<dbReference type="STRING" id="1160497.A0A1L9VVE7"/>
<dbReference type="OrthoDB" id="1731983at2759"/>
<proteinExistence type="predicted"/>
<dbReference type="RefSeq" id="XP_022404571.1">
    <property type="nucleotide sequence ID" value="XM_022545708.1"/>
</dbReference>
<dbReference type="PANTHER" id="PTHR32487">
    <property type="entry name" value="3-OXO-DELTA(4,5)-STEROID 5-BETA-REDUCTASE"/>
    <property type="match status" value="1"/>
</dbReference>
<organism evidence="2 3">
    <name type="scientific">Aspergillus glaucus CBS 516.65</name>
    <dbReference type="NCBI Taxonomy" id="1160497"/>
    <lineage>
        <taxon>Eukaryota</taxon>
        <taxon>Fungi</taxon>
        <taxon>Dikarya</taxon>
        <taxon>Ascomycota</taxon>
        <taxon>Pezizomycotina</taxon>
        <taxon>Eurotiomycetes</taxon>
        <taxon>Eurotiomycetidae</taxon>
        <taxon>Eurotiales</taxon>
        <taxon>Aspergillaceae</taxon>
        <taxon>Aspergillus</taxon>
        <taxon>Aspergillus subgen. Aspergillus</taxon>
    </lineage>
</organism>
<gene>
    <name evidence="2" type="ORF">ASPGLDRAFT_42952</name>
</gene>
<dbReference type="EMBL" id="KV878890">
    <property type="protein sequence ID" value="OJJ87888.1"/>
    <property type="molecule type" value="Genomic_DNA"/>
</dbReference>
<dbReference type="AlphaFoldDB" id="A0A1L9VVE7"/>
<accession>A0A1L9VVE7</accession>
<dbReference type="InterPro" id="IPR036291">
    <property type="entry name" value="NAD(P)-bd_dom_sf"/>
</dbReference>
<dbReference type="InterPro" id="IPR055222">
    <property type="entry name" value="PRISE-like_Rossmann-fold"/>
</dbReference>
<keyword evidence="3" id="KW-1185">Reference proteome</keyword>
<dbReference type="Proteomes" id="UP000184300">
    <property type="component" value="Unassembled WGS sequence"/>
</dbReference>
<dbReference type="Pfam" id="PF22917">
    <property type="entry name" value="PRISE"/>
    <property type="match status" value="1"/>
</dbReference>